<dbReference type="EMBL" id="JAKMXF010000297">
    <property type="protein sequence ID" value="KAI6652775.1"/>
    <property type="molecule type" value="Genomic_DNA"/>
</dbReference>
<dbReference type="GO" id="GO:0006629">
    <property type="term" value="P:lipid metabolic process"/>
    <property type="evidence" value="ECO:0007669"/>
    <property type="project" value="InterPro"/>
</dbReference>
<accession>A0AAV7JWF3</accession>
<dbReference type="Proteomes" id="UP001165289">
    <property type="component" value="Unassembled WGS sequence"/>
</dbReference>
<reference evidence="2 3" key="1">
    <citation type="journal article" date="2023" name="BMC Biol.">
        <title>The compact genome of the sponge Oopsacas minuta (Hexactinellida) is lacking key metazoan core genes.</title>
        <authorList>
            <person name="Santini S."/>
            <person name="Schenkelaars Q."/>
            <person name="Jourda C."/>
            <person name="Duchesne M."/>
            <person name="Belahbib H."/>
            <person name="Rocher C."/>
            <person name="Selva M."/>
            <person name="Riesgo A."/>
            <person name="Vervoort M."/>
            <person name="Leys S.P."/>
            <person name="Kodjabachian L."/>
            <person name="Le Bivic A."/>
            <person name="Borchiellini C."/>
            <person name="Claverie J.M."/>
            <person name="Renard E."/>
        </authorList>
    </citation>
    <scope>NUCLEOTIDE SEQUENCE [LARGE SCALE GENOMIC DNA]</scope>
    <source>
        <strain evidence="2">SPO-2</strain>
    </source>
</reference>
<feature type="chain" id="PRO_5043753672" evidence="1">
    <location>
        <begin position="23"/>
        <end position="405"/>
    </location>
</feature>
<keyword evidence="1" id="KW-0732">Signal</keyword>
<evidence type="ECO:0000313" key="2">
    <source>
        <dbReference type="EMBL" id="KAI6652775.1"/>
    </source>
</evidence>
<dbReference type="SUPFAM" id="SSF53474">
    <property type="entry name" value="alpha/beta-Hydrolases"/>
    <property type="match status" value="1"/>
</dbReference>
<comment type="caution">
    <text evidence="2">The sequence shown here is derived from an EMBL/GenBank/DDBJ whole genome shotgun (WGS) entry which is preliminary data.</text>
</comment>
<dbReference type="Gene3D" id="3.40.50.1820">
    <property type="entry name" value="alpha/beta hydrolase"/>
    <property type="match status" value="1"/>
</dbReference>
<dbReference type="InterPro" id="IPR003386">
    <property type="entry name" value="LACT/PDAT_acylTrfase"/>
</dbReference>
<dbReference type="AlphaFoldDB" id="A0AAV7JWF3"/>
<protein>
    <submittedName>
        <fullName evidence="2">Group XV phospholipase A2-like</fullName>
    </submittedName>
</protein>
<proteinExistence type="predicted"/>
<dbReference type="GO" id="GO:0008374">
    <property type="term" value="F:O-acyltransferase activity"/>
    <property type="evidence" value="ECO:0007669"/>
    <property type="project" value="InterPro"/>
</dbReference>
<keyword evidence="3" id="KW-1185">Reference proteome</keyword>
<gene>
    <name evidence="2" type="ORF">LOD99_4161</name>
</gene>
<feature type="signal peptide" evidence="1">
    <location>
        <begin position="1"/>
        <end position="22"/>
    </location>
</feature>
<dbReference type="PANTHER" id="PTHR11440">
    <property type="entry name" value="LECITHIN-CHOLESTEROL ACYLTRANSFERASE-RELATED"/>
    <property type="match status" value="1"/>
</dbReference>
<organism evidence="2 3">
    <name type="scientific">Oopsacas minuta</name>
    <dbReference type="NCBI Taxonomy" id="111878"/>
    <lineage>
        <taxon>Eukaryota</taxon>
        <taxon>Metazoa</taxon>
        <taxon>Porifera</taxon>
        <taxon>Hexactinellida</taxon>
        <taxon>Hexasterophora</taxon>
        <taxon>Lyssacinosida</taxon>
        <taxon>Leucopsacidae</taxon>
        <taxon>Oopsacas</taxon>
    </lineage>
</organism>
<evidence type="ECO:0000256" key="1">
    <source>
        <dbReference type="SAM" id="SignalP"/>
    </source>
</evidence>
<sequence>MYQITALSILLYVCVLTPVGVGRLSPIVVMPGLAGSQLEAKLTKNSSPHYFCYKHLDWFTIWLNVEEFLPYIVDCFAENMMLRFDRNTGIFSNASHIEIRAPGFGNTSTIEYIDTDRVIGKYFYGLIESLRKEGYVRGVNIHGAPYDWRLAPDSLSKLGYFKKLSDLIEKTYQKNHNISITLICHSLGCPTILYFLNTHVSNVWKDKYIHHLITAAGAWAGSIVAIQSIISGSNFMIPTIAPLSLRLPERTLASNYFLLPYREVFGKDNPVISVGSVEYKLTDLNQLFTNLNVSNASAIWKQVSNLNKGFSDPRVPVYCIHGDFVPTGEKLIYSEDGFPDKAPTYITGRGDGTVNLVSLQVCLKWKDSTAGFQHLVIDGKEGEHSTIINSPQILKIILNIVRMGN</sequence>
<dbReference type="Pfam" id="PF02450">
    <property type="entry name" value="LCAT"/>
    <property type="match status" value="1"/>
</dbReference>
<name>A0AAV7JWF3_9METZ</name>
<dbReference type="InterPro" id="IPR029058">
    <property type="entry name" value="AB_hydrolase_fold"/>
</dbReference>
<evidence type="ECO:0000313" key="3">
    <source>
        <dbReference type="Proteomes" id="UP001165289"/>
    </source>
</evidence>